<gene>
    <name evidence="2" type="ORF">D6810_01235</name>
</gene>
<name>A0A3M0YZ86_9BACT</name>
<dbReference type="PIRSF" id="PIRSF009320">
    <property type="entry name" value="Nuc_binding_HP_1000"/>
    <property type="match status" value="1"/>
</dbReference>
<organism evidence="2 3">
    <name type="scientific">Candidatus Dojkabacteria bacterium</name>
    <dbReference type="NCBI Taxonomy" id="2099670"/>
    <lineage>
        <taxon>Bacteria</taxon>
        <taxon>Candidatus Dojkabacteria</taxon>
    </lineage>
</organism>
<dbReference type="FunFam" id="3.40.50.300:FF:000285">
    <property type="entry name" value="Sporulation initiation inhibitor Soj"/>
    <property type="match status" value="1"/>
</dbReference>
<dbReference type="EMBL" id="RFKV01000043">
    <property type="protein sequence ID" value="RMD77339.1"/>
    <property type="molecule type" value="Genomic_DNA"/>
</dbReference>
<dbReference type="InterPro" id="IPR025669">
    <property type="entry name" value="AAA_dom"/>
</dbReference>
<dbReference type="PANTHER" id="PTHR13696:SF52">
    <property type="entry name" value="PARA FAMILY PROTEIN CT_582"/>
    <property type="match status" value="1"/>
</dbReference>
<dbReference type="Proteomes" id="UP000269410">
    <property type="component" value="Unassembled WGS sequence"/>
</dbReference>
<dbReference type="CDD" id="cd02042">
    <property type="entry name" value="ParAB_family"/>
    <property type="match status" value="1"/>
</dbReference>
<proteinExistence type="predicted"/>
<dbReference type="SUPFAM" id="SSF52540">
    <property type="entry name" value="P-loop containing nucleoside triphosphate hydrolases"/>
    <property type="match status" value="1"/>
</dbReference>
<dbReference type="Gene3D" id="3.40.50.300">
    <property type="entry name" value="P-loop containing nucleotide triphosphate hydrolases"/>
    <property type="match status" value="1"/>
</dbReference>
<dbReference type="InterPro" id="IPR027417">
    <property type="entry name" value="P-loop_NTPase"/>
</dbReference>
<protein>
    <submittedName>
        <fullName evidence="2">ParA family protein</fullName>
    </submittedName>
</protein>
<dbReference type="InterPro" id="IPR050678">
    <property type="entry name" value="DNA_Partitioning_ATPase"/>
</dbReference>
<evidence type="ECO:0000313" key="3">
    <source>
        <dbReference type="Proteomes" id="UP000269410"/>
    </source>
</evidence>
<feature type="domain" description="AAA" evidence="1">
    <location>
        <begin position="2"/>
        <end position="178"/>
    </location>
</feature>
<accession>A0A3M0YZ86</accession>
<sequence length="267" mass="29780">MIFSISNQKGGVGKTTTAINLSFYLAELGKKVLLIDFDPQSNTTSGLGIQTKESDYINSYGLMLDEASLDVEKIYKYEKNQNLYVIPSTIDLAGAEIELVSAISRETILRKRLKDLKNMFEFILIDCPPSLGLLTLNSLVASDYVLIPVQAEYFALEGLSLLVDTINLVKTDLNANLDVGGVILTMYDQRTNLSKDIYSEINKFFSKKLFSTIIPRNVKLSESQSHGIPIAIYSPHSTGAMAFKDLAMEFVRRFDNLTLLNPLSNRK</sequence>
<evidence type="ECO:0000313" key="2">
    <source>
        <dbReference type="EMBL" id="RMD77339.1"/>
    </source>
</evidence>
<dbReference type="Pfam" id="PF13614">
    <property type="entry name" value="AAA_31"/>
    <property type="match status" value="1"/>
</dbReference>
<evidence type="ECO:0000259" key="1">
    <source>
        <dbReference type="Pfam" id="PF13614"/>
    </source>
</evidence>
<reference evidence="2 3" key="1">
    <citation type="submission" date="2018-10" db="EMBL/GenBank/DDBJ databases">
        <title>Thermophilic Lithotrophy and Phototrophy in an Intertidal, Iron-rich, Geothermal Spring.</title>
        <authorList>
            <person name="Ward L.M."/>
            <person name="Idei A."/>
            <person name="Nakagawa M."/>
            <person name="Ueno Y."/>
            <person name="Fischer W."/>
            <person name="Mcglynn S.E."/>
        </authorList>
    </citation>
    <scope>NUCLEOTIDE SEQUENCE [LARGE SCALE GENOMIC DNA]</scope>
    <source>
        <strain evidence="2">J137</strain>
    </source>
</reference>
<comment type="caution">
    <text evidence="2">The sequence shown here is derived from an EMBL/GenBank/DDBJ whole genome shotgun (WGS) entry which is preliminary data.</text>
</comment>
<dbReference type="PANTHER" id="PTHR13696">
    <property type="entry name" value="P-LOOP CONTAINING NUCLEOSIDE TRIPHOSPHATE HYDROLASE"/>
    <property type="match status" value="1"/>
</dbReference>
<dbReference type="AlphaFoldDB" id="A0A3M0YZ86"/>